<protein>
    <submittedName>
        <fullName evidence="4">DNA polymerase</fullName>
    </submittedName>
</protein>
<dbReference type="GO" id="GO:0016787">
    <property type="term" value="F:hydrolase activity"/>
    <property type="evidence" value="ECO:0007669"/>
    <property type="project" value="UniProtKB-KW"/>
</dbReference>
<dbReference type="EMBL" id="PP965499">
    <property type="protein sequence ID" value="XCO00504.1"/>
    <property type="molecule type" value="Genomic_DNA"/>
</dbReference>
<dbReference type="InterPro" id="IPR023211">
    <property type="entry name" value="DNA_pol_palm_dom_sf"/>
</dbReference>
<keyword evidence="1" id="KW-0540">Nuclease</keyword>
<evidence type="ECO:0000256" key="2">
    <source>
        <dbReference type="ARBA" id="ARBA00022801"/>
    </source>
</evidence>
<organism evidence="4">
    <name type="scientific">Geladintestivirus 1</name>
    <dbReference type="NCBI Taxonomy" id="3233133"/>
    <lineage>
        <taxon>Viruses</taxon>
        <taxon>Duplodnaviria</taxon>
        <taxon>Heunggongvirae</taxon>
        <taxon>Uroviricota</taxon>
        <taxon>Caudoviricetes</taxon>
        <taxon>Crassvirales</taxon>
    </lineage>
</organism>
<dbReference type="InterPro" id="IPR043502">
    <property type="entry name" value="DNA/RNA_pol_sf"/>
</dbReference>
<dbReference type="GO" id="GO:0004518">
    <property type="term" value="F:nuclease activity"/>
    <property type="evidence" value="ECO:0007669"/>
    <property type="project" value="UniProtKB-KW"/>
</dbReference>
<accession>A0AAU8MKN9</accession>
<dbReference type="Gene3D" id="3.90.1600.10">
    <property type="entry name" value="Palm domain of DNA polymerase"/>
    <property type="match status" value="1"/>
</dbReference>
<keyword evidence="2" id="KW-0378">Hydrolase</keyword>
<dbReference type="SUPFAM" id="SSF56672">
    <property type="entry name" value="DNA/RNA polymerases"/>
    <property type="match status" value="1"/>
</dbReference>
<evidence type="ECO:0000256" key="1">
    <source>
        <dbReference type="ARBA" id="ARBA00022722"/>
    </source>
</evidence>
<reference evidence="4" key="1">
    <citation type="submission" date="2024-06" db="EMBL/GenBank/DDBJ databases">
        <title>Intestivirid acquisition increases across infancy in a wild primate population.</title>
        <authorList>
            <person name="Schneider-Creas I.A."/>
            <person name="Moya I.L."/>
            <person name="Chiou K.L."/>
            <person name="Baniel A."/>
            <person name="Azanaw Haile A."/>
            <person name="Kebede F."/>
            <person name="Abebe B."/>
            <person name="Snyder-Mackler N."/>
            <person name="Varsani A."/>
        </authorList>
    </citation>
    <scope>NUCLEOTIDE SEQUENCE</scope>
    <source>
        <strain evidence="4">Int_RNL_2017_0546_COW</strain>
        <strain evidence="3">Int_RNL_2018_0945_COW</strain>
    </source>
</reference>
<evidence type="ECO:0000313" key="4">
    <source>
        <dbReference type="EMBL" id="XCO00504.1"/>
    </source>
</evidence>
<evidence type="ECO:0000313" key="3">
    <source>
        <dbReference type="EMBL" id="XCO00407.1"/>
    </source>
</evidence>
<dbReference type="EMBL" id="PP965498">
    <property type="protein sequence ID" value="XCO00407.1"/>
    <property type="molecule type" value="Genomic_DNA"/>
</dbReference>
<sequence length="762" mass="88550">MINSVVADVEVLPNLFSIIFVDLTDYLTKFKDCVNDKGKPVPLTEKYSVSEIKSKLSNVKSKTFYITDFDNSQLLEMVSYISDMHSRYITETDIDGNIKQIPFRTDLYGYNILAYDDLMISAFLMYFNRFDTTKELIQFLYNISKKIISYQDDDRSKLYGDKQMETITKFKLPYTSVDLFTLFHLNSCGVNIDAETGERKKFGKGLKSVSINLKWYELLQFNLPPICDKDIDYYHKLPQYKGMSAENINKLVSSFDRYIIKDYLNDLLIYNKNDVFICCEIVRQNPDEIRLRYSLSKLYKLDVLSSARSNIANKLVTKWYSERSGLHPSKFVKLRTERTWLHFSKIIFPHIAFKTPELQKVLEEMKKVKITRTNKDAFTKKINFYGTTYVLATGGIHTEDNPGIFKSTKDYTYVHWDYNSYYPSIMVAYNICPKHLNQYVFTELVRYARDTRVLCKHTKDEEKQVIKGIPNKIAAEALKIVINAIYGKFGSDTFFLYDRFAQMQVTINGQLMTMTLVEELELNGIHCISANTDGIVIKLPNDKRDVFIDITNRWNEANKMKADGEEYKLLVRRDVNNYLDVQKDDTQEFKGDLDPNMYRKDLSKGYNAPIVAKAVARYFIDNIPIMETLTNATDILDFCKTQNVGKQFELVYDIVNKDTKEINTIVTQSQCRFYVSKQGVILQKRHRVTGALSRLAAGSVVTILNSLNDIPITERNIDYKYYYEECFKIINPIKLGISNKGKGKTACKKYFGMYNSLFDEDE</sequence>
<name>A0AAU8MKN9_9CAUD</name>
<proteinExistence type="predicted"/>